<dbReference type="OrthoDB" id="45678at2157"/>
<proteinExistence type="predicted"/>
<sequence>MSKESIEKIVFPEIHAVTYKPKSECEFFSVIEKEGSYYAKCKFLDSMITKSKISKCEKDYKTCPYRKLGLKTLENQ</sequence>
<organism evidence="1 2">
    <name type="scientific">Caldisphaera lagunensis (strain DSM 15908 / JCM 11604 / ANMR 0165 / IC-154)</name>
    <dbReference type="NCBI Taxonomy" id="1056495"/>
    <lineage>
        <taxon>Archaea</taxon>
        <taxon>Thermoproteota</taxon>
        <taxon>Thermoprotei</taxon>
        <taxon>Acidilobales</taxon>
        <taxon>Caldisphaeraceae</taxon>
        <taxon>Caldisphaera</taxon>
    </lineage>
</organism>
<dbReference type="RefSeq" id="WP_015232944.1">
    <property type="nucleotide sequence ID" value="NC_019791.1"/>
</dbReference>
<evidence type="ECO:0000313" key="2">
    <source>
        <dbReference type="Proteomes" id="UP000010469"/>
    </source>
</evidence>
<dbReference type="STRING" id="1056495.Calag_1338"/>
<keyword evidence="2" id="KW-1185">Reference proteome</keyword>
<protein>
    <submittedName>
        <fullName evidence="1">Uncharacterized protein</fullName>
    </submittedName>
</protein>
<dbReference type="HOGENOM" id="CLU_2645681_0_0_2"/>
<evidence type="ECO:0000313" key="1">
    <source>
        <dbReference type="EMBL" id="AFZ71047.1"/>
    </source>
</evidence>
<dbReference type="AlphaFoldDB" id="L0AD30"/>
<gene>
    <name evidence="1" type="ordered locus">Calag_1338</name>
</gene>
<name>L0AD30_CALLD</name>
<dbReference type="KEGG" id="clg:Calag_1338"/>
<dbReference type="EMBL" id="CP003378">
    <property type="protein sequence ID" value="AFZ71047.1"/>
    <property type="molecule type" value="Genomic_DNA"/>
</dbReference>
<dbReference type="GeneID" id="14212598"/>
<dbReference type="eggNOG" id="arCOG06043">
    <property type="taxonomic scope" value="Archaea"/>
</dbReference>
<dbReference type="Proteomes" id="UP000010469">
    <property type="component" value="Chromosome"/>
</dbReference>
<accession>L0AD30</accession>
<reference evidence="2" key="1">
    <citation type="submission" date="2012-03" db="EMBL/GenBank/DDBJ databases">
        <title>Complete genome of Caldisphaera lagunensis DSM 15908.</title>
        <authorList>
            <person name="Lucas S."/>
            <person name="Copeland A."/>
            <person name="Lapidus A."/>
            <person name="Glavina del Rio T."/>
            <person name="Dalin E."/>
            <person name="Tice H."/>
            <person name="Bruce D."/>
            <person name="Goodwin L."/>
            <person name="Pitluck S."/>
            <person name="Peters L."/>
            <person name="Mikhailova N."/>
            <person name="Teshima H."/>
            <person name="Kyrpides N."/>
            <person name="Mavromatis K."/>
            <person name="Ivanova N."/>
            <person name="Brettin T."/>
            <person name="Detter J.C."/>
            <person name="Han C."/>
            <person name="Larimer F."/>
            <person name="Land M."/>
            <person name="Hauser L."/>
            <person name="Markowitz V."/>
            <person name="Cheng J.-F."/>
            <person name="Hugenholtz P."/>
            <person name="Woyke T."/>
            <person name="Wu D."/>
            <person name="Spring S."/>
            <person name="Schroeder M."/>
            <person name="Brambilla E."/>
            <person name="Klenk H.-P."/>
            <person name="Eisen J.A."/>
        </authorList>
    </citation>
    <scope>NUCLEOTIDE SEQUENCE [LARGE SCALE GENOMIC DNA]</scope>
    <source>
        <strain evidence="2">DSM 15908 / JCM 11604 / IC-154</strain>
    </source>
</reference>
<dbReference type="InParanoid" id="L0AD30"/>